<keyword evidence="1" id="KW-0472">Membrane</keyword>
<keyword evidence="1" id="KW-0812">Transmembrane</keyword>
<name>A0AAU8N980_9BACL</name>
<sequence length="188" mass="20445">MKLYLMLLGNSKSMITVSETKSKGYLPPDNNNSIFGDYLFMKNTTKIFLSVLISIGVIIFLYIYTTDSIKGPELADESTTTSLPASTVINNEDLAGTSTTKQFKFPDGFDYVKVSFINTGSQPITFTINQGSTTGAAKMSGTVSADGKEHTFYSEKAWPTGEFYLNISSAHGMTGKLSLHLGNDLSIQ</sequence>
<dbReference type="EMBL" id="CP159992">
    <property type="protein sequence ID" value="XCP94394.1"/>
    <property type="molecule type" value="Genomic_DNA"/>
</dbReference>
<protein>
    <submittedName>
        <fullName evidence="2">Uncharacterized protein</fullName>
    </submittedName>
</protein>
<dbReference type="AlphaFoldDB" id="A0AAU8N980"/>
<accession>A0AAU8N980</accession>
<reference evidence="2" key="1">
    <citation type="submission" date="2024-05" db="EMBL/GenBank/DDBJ databases">
        <title>Draft genome assemblies of 36 bacteria isolated from hibernating arctic ground squirrels.</title>
        <authorList>
            <person name="McKee H."/>
            <person name="Mullen L."/>
            <person name="Drown D.M."/>
            <person name="Duddleston K.N."/>
        </authorList>
    </citation>
    <scope>NUCLEOTIDE SEQUENCE</scope>
    <source>
        <strain evidence="2">AN1007</strain>
    </source>
</reference>
<organism evidence="2">
    <name type="scientific">Paenibacillus sp. AN1007</name>
    <dbReference type="NCBI Taxonomy" id="3151385"/>
    <lineage>
        <taxon>Bacteria</taxon>
        <taxon>Bacillati</taxon>
        <taxon>Bacillota</taxon>
        <taxon>Bacilli</taxon>
        <taxon>Bacillales</taxon>
        <taxon>Paenibacillaceae</taxon>
        <taxon>Paenibacillus</taxon>
    </lineage>
</organism>
<evidence type="ECO:0000313" key="2">
    <source>
        <dbReference type="EMBL" id="XCP94394.1"/>
    </source>
</evidence>
<proteinExistence type="predicted"/>
<gene>
    <name evidence="2" type="ORF">ABXS70_25200</name>
</gene>
<feature type="transmembrane region" description="Helical" evidence="1">
    <location>
        <begin position="47"/>
        <end position="64"/>
    </location>
</feature>
<dbReference type="RefSeq" id="WP_366291831.1">
    <property type="nucleotide sequence ID" value="NZ_CP159992.1"/>
</dbReference>
<evidence type="ECO:0000256" key="1">
    <source>
        <dbReference type="SAM" id="Phobius"/>
    </source>
</evidence>
<keyword evidence="1" id="KW-1133">Transmembrane helix</keyword>